<name>A0A6N2C2B3_SOLCI</name>
<protein>
    <submittedName>
        <fullName evidence="1">Uncharacterized protein</fullName>
    </submittedName>
</protein>
<organism evidence="1">
    <name type="scientific">Solanum chilense</name>
    <name type="common">Tomato</name>
    <name type="synonym">Lycopersicon chilense</name>
    <dbReference type="NCBI Taxonomy" id="4083"/>
    <lineage>
        <taxon>Eukaryota</taxon>
        <taxon>Viridiplantae</taxon>
        <taxon>Streptophyta</taxon>
        <taxon>Embryophyta</taxon>
        <taxon>Tracheophyta</taxon>
        <taxon>Spermatophyta</taxon>
        <taxon>Magnoliopsida</taxon>
        <taxon>eudicotyledons</taxon>
        <taxon>Gunneridae</taxon>
        <taxon>Pentapetalae</taxon>
        <taxon>asterids</taxon>
        <taxon>lamiids</taxon>
        <taxon>Solanales</taxon>
        <taxon>Solanaceae</taxon>
        <taxon>Solanoideae</taxon>
        <taxon>Solaneae</taxon>
        <taxon>Solanum</taxon>
        <taxon>Solanum subgen. Lycopersicon</taxon>
    </lineage>
</organism>
<reference evidence="1" key="1">
    <citation type="submission" date="2019-05" db="EMBL/GenBank/DDBJ databases">
        <title>The de novo reference genome and transcriptome assemblies of the wild tomato species Solanum chilense.</title>
        <authorList>
            <person name="Stam R."/>
            <person name="Nosenko T."/>
            <person name="Hoerger A.C."/>
            <person name="Stephan W."/>
            <person name="Seidel M.A."/>
            <person name="Kuhn J.M.M."/>
            <person name="Haberer G."/>
            <person name="Tellier A."/>
        </authorList>
    </citation>
    <scope>NUCLEOTIDE SEQUENCE</scope>
    <source>
        <tissue evidence="1">Mature leaves</tissue>
    </source>
</reference>
<gene>
    <name evidence="1" type="ORF">EJD97_025578</name>
</gene>
<proteinExistence type="predicted"/>
<comment type="caution">
    <text evidence="1">The sequence shown here is derived from an EMBL/GenBank/DDBJ whole genome shotgun (WGS) entry which is preliminary data.</text>
</comment>
<dbReference type="AlphaFoldDB" id="A0A6N2C2B3"/>
<evidence type="ECO:0000313" key="1">
    <source>
        <dbReference type="EMBL" id="TMX00946.1"/>
    </source>
</evidence>
<feature type="non-terminal residue" evidence="1">
    <location>
        <position position="100"/>
    </location>
</feature>
<sequence>MMKGRIHNVKCVLRLQDAYPFVHQFETRISHALELSIQSAEYIQLSECGVSEFIKFMHPLKCAIRHQEAFGSPDSFLFLMQDEVERFEIKGVHRVFVTCW</sequence>
<accession>A0A6N2C2B3</accession>
<dbReference type="EMBL" id="RXGB01000971">
    <property type="protein sequence ID" value="TMX00946.1"/>
    <property type="molecule type" value="Genomic_DNA"/>
</dbReference>